<gene>
    <name evidence="1" type="ORF">ABRY94_11980</name>
</gene>
<proteinExistence type="predicted"/>
<accession>A0AB39ERA7</accession>
<sequence>MNTEIKLPPLPEWAKMDDLDGMMPSDIRVALNEHARAAVEADRRERGDVMGYVSGEPSIAHMRKTDLPVGTPLYAAPPASRTVPSDEEILAFVKKVPALETADAEWLHFAHALLDRCVGLPSVDLIRRTRDRLYALASEDADQADQADAAALVVEADAVLSGQPAASAEPVAWESKTLAYQKYITDARYQNLRPAAKRWYKPYRCTSCAAPVAAQAQPAMPPLTEAMRAVLRNENDVYGDEDALYSALCDAAQAQPVVNQQLTTEPDREAMADEFEAWWINVGQYLPACRGANYKKTFAYRAYEHAYDVGFRAALAQQPSAQDPEDAAVLSSEFSKGYELGLRQRTSQDHEDAERYRWLRERRNGDGPAAAVRCIDGPYFNREVYGDHLDAAIDAARAAKGE</sequence>
<protein>
    <submittedName>
        <fullName evidence="1">Uncharacterized protein</fullName>
    </submittedName>
</protein>
<dbReference type="RefSeq" id="WP_368655445.1">
    <property type="nucleotide sequence ID" value="NZ_CP158262.1"/>
</dbReference>
<dbReference type="EMBL" id="CP158262">
    <property type="protein sequence ID" value="XDJ68785.1"/>
    <property type="molecule type" value="Genomic_DNA"/>
</dbReference>
<evidence type="ECO:0000313" key="1">
    <source>
        <dbReference type="EMBL" id="XDJ68785.1"/>
    </source>
</evidence>
<name>A0AB39ERA7_9BURK</name>
<reference evidence="1" key="1">
    <citation type="submission" date="2024-05" db="EMBL/GenBank/DDBJ databases">
        <authorList>
            <person name="Luo Y.-C."/>
            <person name="Nicholds J."/>
            <person name="Mortimer T."/>
            <person name="Maboni G."/>
        </authorList>
    </citation>
    <scope>NUCLEOTIDE SEQUENCE</scope>
    <source>
        <strain evidence="1">144863</strain>
    </source>
</reference>
<organism evidence="1">
    <name type="scientific">Castellaniella ginsengisoli</name>
    <dbReference type="NCBI Taxonomy" id="546114"/>
    <lineage>
        <taxon>Bacteria</taxon>
        <taxon>Pseudomonadati</taxon>
        <taxon>Pseudomonadota</taxon>
        <taxon>Betaproteobacteria</taxon>
        <taxon>Burkholderiales</taxon>
        <taxon>Alcaligenaceae</taxon>
        <taxon>Castellaniella</taxon>
    </lineage>
</organism>
<dbReference type="AlphaFoldDB" id="A0AB39ERA7"/>